<feature type="domain" description="Helicase-associated" evidence="1">
    <location>
        <begin position="124"/>
        <end position="183"/>
    </location>
</feature>
<name>A0AAW3T4H7_9MICO</name>
<gene>
    <name evidence="2" type="ORF">FHW23_001121</name>
</gene>
<evidence type="ECO:0000259" key="1">
    <source>
        <dbReference type="Pfam" id="PF03457"/>
    </source>
</evidence>
<evidence type="ECO:0000313" key="3">
    <source>
        <dbReference type="Proteomes" id="UP000590225"/>
    </source>
</evidence>
<dbReference type="EMBL" id="JACGXP010000001">
    <property type="protein sequence ID" value="MBA8989889.1"/>
    <property type="molecule type" value="Genomic_DNA"/>
</dbReference>
<evidence type="ECO:0000313" key="2">
    <source>
        <dbReference type="EMBL" id="MBA8989889.1"/>
    </source>
</evidence>
<dbReference type="Gene3D" id="6.10.140.530">
    <property type="match status" value="1"/>
</dbReference>
<reference evidence="2 3" key="1">
    <citation type="submission" date="2020-07" db="EMBL/GenBank/DDBJ databases">
        <title>Above-ground endophytic microbial communities from plants in different locations in the United States.</title>
        <authorList>
            <person name="Frank C."/>
        </authorList>
    </citation>
    <scope>NUCLEOTIDE SEQUENCE [LARGE SCALE GENOMIC DNA]</scope>
    <source>
        <strain evidence="2 3">WPL5_2</strain>
    </source>
</reference>
<comment type="caution">
    <text evidence="2">The sequence shown here is derived from an EMBL/GenBank/DDBJ whole genome shotgun (WGS) entry which is preliminary data.</text>
</comment>
<organism evidence="2 3">
    <name type="scientific">Curtobacterium pusillum</name>
    <dbReference type="NCBI Taxonomy" id="69373"/>
    <lineage>
        <taxon>Bacteria</taxon>
        <taxon>Bacillati</taxon>
        <taxon>Actinomycetota</taxon>
        <taxon>Actinomycetes</taxon>
        <taxon>Micrococcales</taxon>
        <taxon>Microbacteriaceae</taxon>
        <taxon>Curtobacterium</taxon>
    </lineage>
</organism>
<proteinExistence type="predicted"/>
<dbReference type="InterPro" id="IPR005114">
    <property type="entry name" value="Helicase_assoc"/>
</dbReference>
<accession>A0AAW3T4H7</accession>
<protein>
    <recommendedName>
        <fullName evidence="1">Helicase-associated domain-containing protein</fullName>
    </recommendedName>
</protein>
<dbReference type="Proteomes" id="UP000590225">
    <property type="component" value="Unassembled WGS sequence"/>
</dbReference>
<dbReference type="Pfam" id="PF03457">
    <property type="entry name" value="HA"/>
    <property type="match status" value="1"/>
</dbReference>
<sequence length="189" mass="21619">MPAPTTALAALHAEYSDHATQSALTLTLDQRRGVAFYLADTDDAVEVESFVRRWTDRVHDLDDFVDKHGRMPRADSTRPRPATAEQTLVDTLTYFRQVGAAGGYCSYQVRRLEAVPGFAWNPRDAQWSSMLAAHQQFWVDHQRPPRRRATDPAEVTIGRWVAQQRAQHARGRLLPEREQQLRAARFRVL</sequence>
<dbReference type="AlphaFoldDB" id="A0AAW3T4H7"/>
<dbReference type="RefSeq" id="WP_096897528.1">
    <property type="nucleotide sequence ID" value="NZ_JACGXP010000001.1"/>
</dbReference>